<reference evidence="8" key="1">
    <citation type="journal article" date="2019" name="Int. J. Syst. Evol. Microbiol.">
        <title>The Global Catalogue of Microorganisms (GCM) 10K type strain sequencing project: providing services to taxonomists for standard genome sequencing and annotation.</title>
        <authorList>
            <consortium name="The Broad Institute Genomics Platform"/>
            <consortium name="The Broad Institute Genome Sequencing Center for Infectious Disease"/>
            <person name="Wu L."/>
            <person name="Ma J."/>
        </authorList>
    </citation>
    <scope>NUCLEOTIDE SEQUENCE [LARGE SCALE GENOMIC DNA]</scope>
    <source>
        <strain evidence="8">JCM 17917</strain>
    </source>
</reference>
<keyword evidence="8" id="KW-1185">Reference proteome</keyword>
<dbReference type="InterPro" id="IPR055342">
    <property type="entry name" value="MreC_beta-barrel_core"/>
</dbReference>
<protein>
    <recommendedName>
        <fullName evidence="2">Cell shape-determining protein MreC</fullName>
    </recommendedName>
    <alternativeName>
        <fullName evidence="4">Cell shape protein MreC</fullName>
    </alternativeName>
</protein>
<dbReference type="PANTHER" id="PTHR34138:SF1">
    <property type="entry name" value="CELL SHAPE-DETERMINING PROTEIN MREC"/>
    <property type="match status" value="1"/>
</dbReference>
<accession>A0ABP8FYC1</accession>
<keyword evidence="3" id="KW-0133">Cell shape</keyword>
<comment type="similarity">
    <text evidence="1">Belongs to the MreC family.</text>
</comment>
<organism evidence="7 8">
    <name type="scientific">Nibribacter koreensis</name>
    <dbReference type="NCBI Taxonomy" id="1084519"/>
    <lineage>
        <taxon>Bacteria</taxon>
        <taxon>Pseudomonadati</taxon>
        <taxon>Bacteroidota</taxon>
        <taxon>Cytophagia</taxon>
        <taxon>Cytophagales</taxon>
        <taxon>Hymenobacteraceae</taxon>
        <taxon>Nibribacter</taxon>
    </lineage>
</organism>
<evidence type="ECO:0000313" key="7">
    <source>
        <dbReference type="EMBL" id="GAA4313459.1"/>
    </source>
</evidence>
<dbReference type="Proteomes" id="UP001501844">
    <property type="component" value="Unassembled WGS sequence"/>
</dbReference>
<dbReference type="InterPro" id="IPR007221">
    <property type="entry name" value="MreC"/>
</dbReference>
<evidence type="ECO:0000256" key="3">
    <source>
        <dbReference type="ARBA" id="ARBA00022960"/>
    </source>
</evidence>
<proteinExistence type="inferred from homology"/>
<evidence type="ECO:0000256" key="2">
    <source>
        <dbReference type="ARBA" id="ARBA00013855"/>
    </source>
</evidence>
<dbReference type="EMBL" id="BAABGX010000003">
    <property type="protein sequence ID" value="GAA4313459.1"/>
    <property type="molecule type" value="Genomic_DNA"/>
</dbReference>
<gene>
    <name evidence="7" type="primary">mreC</name>
    <name evidence="7" type="ORF">GCM10023183_33150</name>
</gene>
<dbReference type="PANTHER" id="PTHR34138">
    <property type="entry name" value="CELL SHAPE-DETERMINING PROTEIN MREC"/>
    <property type="match status" value="1"/>
</dbReference>
<evidence type="ECO:0000256" key="4">
    <source>
        <dbReference type="ARBA" id="ARBA00032089"/>
    </source>
</evidence>
<dbReference type="NCBIfam" id="NF010532">
    <property type="entry name" value="PRK13922.9-3"/>
    <property type="match status" value="1"/>
</dbReference>
<evidence type="ECO:0000313" key="8">
    <source>
        <dbReference type="Proteomes" id="UP001501844"/>
    </source>
</evidence>
<dbReference type="RefSeq" id="WP_345168620.1">
    <property type="nucleotide sequence ID" value="NZ_BAABGX010000003.1"/>
</dbReference>
<keyword evidence="5" id="KW-0472">Membrane</keyword>
<evidence type="ECO:0000256" key="1">
    <source>
        <dbReference type="ARBA" id="ARBA00009369"/>
    </source>
</evidence>
<keyword evidence="5" id="KW-0812">Transmembrane</keyword>
<dbReference type="Pfam" id="PF04085">
    <property type="entry name" value="MreC"/>
    <property type="match status" value="1"/>
</dbReference>
<feature type="transmembrane region" description="Helical" evidence="5">
    <location>
        <begin position="7"/>
        <end position="29"/>
    </location>
</feature>
<dbReference type="InterPro" id="IPR042175">
    <property type="entry name" value="Cell/Rod_MreC_2"/>
</dbReference>
<feature type="domain" description="Rod shape-determining protein MreC beta-barrel core" evidence="6">
    <location>
        <begin position="119"/>
        <end position="267"/>
    </location>
</feature>
<sequence>MRKLFQFIFRIRAFLVFVLFEVLSLYLLYRSNTYHNAAFYQSSNYYVGKVLEFQSEVTEYFQLREQNQTLAAENALLRAQLTQKQELQLNDSIETVRDSTFAAADSVAAALYTFRPARVINNSVRRLNNYLTLNIGSDAGVKAGMGVLTSRGVVGRVKAVSKHYATVTSLLHSQTLISVKLKRNKSFGSIKWDTGNPEFATLHYIPLSEKVFKGDTVVTSGFNAIYPQGIMIGRVVSVMKELDKSFYTIRVRLGVDFEKLSYVYVVENKGQSELDTLQVKSGIKAEDE</sequence>
<name>A0ABP8FYC1_9BACT</name>
<keyword evidence="5" id="KW-1133">Transmembrane helix</keyword>
<comment type="caution">
    <text evidence="7">The sequence shown here is derived from an EMBL/GenBank/DDBJ whole genome shotgun (WGS) entry which is preliminary data.</text>
</comment>
<evidence type="ECO:0000259" key="6">
    <source>
        <dbReference type="Pfam" id="PF04085"/>
    </source>
</evidence>
<evidence type="ECO:0000256" key="5">
    <source>
        <dbReference type="SAM" id="Phobius"/>
    </source>
</evidence>
<dbReference type="InterPro" id="IPR042177">
    <property type="entry name" value="Cell/Rod_1"/>
</dbReference>
<dbReference type="Gene3D" id="2.40.10.350">
    <property type="entry name" value="Rod shape-determining protein MreC, domain 2"/>
    <property type="match status" value="1"/>
</dbReference>
<dbReference type="Gene3D" id="2.40.10.340">
    <property type="entry name" value="Rod shape-determining protein MreC, domain 1"/>
    <property type="match status" value="1"/>
</dbReference>